<evidence type="ECO:0000256" key="7">
    <source>
        <dbReference type="ARBA" id="ARBA00023136"/>
    </source>
</evidence>
<dbReference type="Pfam" id="PF12832">
    <property type="entry name" value="MFS_1_like"/>
    <property type="match status" value="1"/>
</dbReference>
<dbReference type="PANTHER" id="PTHR23522:SF10">
    <property type="entry name" value="3-PHENYLPROPIONIC ACID TRANSPORTER-RELATED"/>
    <property type="match status" value="1"/>
</dbReference>
<dbReference type="InterPro" id="IPR036259">
    <property type="entry name" value="MFS_trans_sf"/>
</dbReference>
<dbReference type="GO" id="GO:0005886">
    <property type="term" value="C:plasma membrane"/>
    <property type="evidence" value="ECO:0007669"/>
    <property type="project" value="UniProtKB-SubCell"/>
</dbReference>
<name>A0AAW3H8C3_STRGN</name>
<feature type="transmembrane region" description="Helical" evidence="8">
    <location>
        <begin position="96"/>
        <end position="120"/>
    </location>
</feature>
<keyword evidence="2" id="KW-0813">Transport</keyword>
<protein>
    <submittedName>
        <fullName evidence="10">3-phenylpropionic acid transporter</fullName>
    </submittedName>
</protein>
<dbReference type="GO" id="GO:0030395">
    <property type="term" value="F:lactose binding"/>
    <property type="evidence" value="ECO:0007669"/>
    <property type="project" value="TreeGrafter"/>
</dbReference>
<feature type="transmembrane region" description="Helical" evidence="8">
    <location>
        <begin position="155"/>
        <end position="175"/>
    </location>
</feature>
<feature type="transmembrane region" description="Helical" evidence="8">
    <location>
        <begin position="205"/>
        <end position="226"/>
    </location>
</feature>
<dbReference type="Gene3D" id="1.20.1250.20">
    <property type="entry name" value="MFS general substrate transporter like domains"/>
    <property type="match status" value="2"/>
</dbReference>
<reference evidence="10 11" key="1">
    <citation type="submission" date="2015-02" db="EMBL/GenBank/DDBJ databases">
        <title>Evolution of amylase-binding proteins of oral streptococcal species.</title>
        <authorList>
            <person name="Haase E.M."/>
        </authorList>
    </citation>
    <scope>NUCLEOTIDE SEQUENCE [LARGE SCALE GENOMIC DNA]</scope>
    <source>
        <strain evidence="10 11">G9B</strain>
    </source>
</reference>
<evidence type="ECO:0000256" key="1">
    <source>
        <dbReference type="ARBA" id="ARBA00004429"/>
    </source>
</evidence>
<keyword evidence="7 8" id="KW-0472">Membrane</keyword>
<proteinExistence type="predicted"/>
<organism evidence="10 11">
    <name type="scientific">Streptococcus gordonii</name>
    <dbReference type="NCBI Taxonomy" id="1302"/>
    <lineage>
        <taxon>Bacteria</taxon>
        <taxon>Bacillati</taxon>
        <taxon>Bacillota</taxon>
        <taxon>Bacilli</taxon>
        <taxon>Lactobacillales</taxon>
        <taxon>Streptococcaceae</taxon>
        <taxon>Streptococcus</taxon>
    </lineage>
</organism>
<keyword evidence="5 8" id="KW-0812">Transmembrane</keyword>
<feature type="transmembrane region" description="Helical" evidence="8">
    <location>
        <begin position="132"/>
        <end position="149"/>
    </location>
</feature>
<feature type="transmembrane region" description="Helical" evidence="8">
    <location>
        <begin position="295"/>
        <end position="314"/>
    </location>
</feature>
<feature type="transmembrane region" description="Helical" evidence="8">
    <location>
        <begin position="271"/>
        <end position="289"/>
    </location>
</feature>
<feature type="transmembrane region" description="Helical" evidence="8">
    <location>
        <begin position="74"/>
        <end position="90"/>
    </location>
</feature>
<dbReference type="RefSeq" id="WP_045503918.1">
    <property type="nucleotide sequence ID" value="NZ_JYGL01000001.1"/>
</dbReference>
<evidence type="ECO:0000313" key="11">
    <source>
        <dbReference type="Proteomes" id="UP000033658"/>
    </source>
</evidence>
<comment type="subcellular location">
    <subcellularLocation>
        <location evidence="1">Cell inner membrane</location>
        <topology evidence="1">Multi-pass membrane protein</topology>
    </subcellularLocation>
</comment>
<keyword evidence="4" id="KW-0997">Cell inner membrane</keyword>
<sequence length="390" mass="42881">MFKKFYNSYLAYVLVYTFYFLSFALFSSLISVYMLGLGFSAGQTSVVVSVAFFASMLAQPVMGILNDRLSIKKVTLFSFGAIIFIAIYFMQARDLLGLTIGYSLVVMLINGVNPVMDVLAARSPYTYGKIRIWGTIGYALGSQLAGVLYQYVSPMAIFIAFIGAMIITIVGVLSIKIRSESPKSDEVPKTKKDSYINQILTNKTYLYYLLIVALYSGVGNAGHTYIPAMLQHSGLSVGMASTVVSISVICESPLIFYSYIFMDKLSAKKLLLCPLLIMLVQYTIYGLNLGLASKIILTLASKHVSGMLLIMVTLKIVSDIVDSKYLVTAIALVQTVRSLGSIFIQHFAGAVIDAAGYEMMSFFLAGLMVLVIVLAWFLKVPEKEDQKLFS</sequence>
<accession>A0AAW3H8C3</accession>
<dbReference type="EMBL" id="JYGL01000001">
    <property type="protein sequence ID" value="KJQ59138.1"/>
    <property type="molecule type" value="Genomic_DNA"/>
</dbReference>
<dbReference type="GO" id="GO:0015528">
    <property type="term" value="F:lactose:proton symporter activity"/>
    <property type="evidence" value="ECO:0007669"/>
    <property type="project" value="TreeGrafter"/>
</dbReference>
<dbReference type="InterPro" id="IPR024989">
    <property type="entry name" value="MFS_assoc_dom"/>
</dbReference>
<comment type="caution">
    <text evidence="10">The sequence shown here is derived from an EMBL/GenBank/DDBJ whole genome shotgun (WGS) entry which is preliminary data.</text>
</comment>
<feature type="transmembrane region" description="Helical" evidence="8">
    <location>
        <begin position="238"/>
        <end position="259"/>
    </location>
</feature>
<feature type="transmembrane region" description="Helical" evidence="8">
    <location>
        <begin position="41"/>
        <end position="62"/>
    </location>
</feature>
<feature type="transmembrane region" description="Helical" evidence="8">
    <location>
        <begin position="360"/>
        <end position="378"/>
    </location>
</feature>
<feature type="transmembrane region" description="Helical" evidence="8">
    <location>
        <begin position="326"/>
        <end position="348"/>
    </location>
</feature>
<evidence type="ECO:0000256" key="3">
    <source>
        <dbReference type="ARBA" id="ARBA00022475"/>
    </source>
</evidence>
<dbReference type="AlphaFoldDB" id="A0AAW3H8C3"/>
<dbReference type="SUPFAM" id="SSF103473">
    <property type="entry name" value="MFS general substrate transporter"/>
    <property type="match status" value="1"/>
</dbReference>
<feature type="transmembrane region" description="Helical" evidence="8">
    <location>
        <begin position="12"/>
        <end position="35"/>
    </location>
</feature>
<evidence type="ECO:0000313" key="10">
    <source>
        <dbReference type="EMBL" id="KJQ59138.1"/>
    </source>
</evidence>
<evidence type="ECO:0000256" key="2">
    <source>
        <dbReference type="ARBA" id="ARBA00022448"/>
    </source>
</evidence>
<dbReference type="InterPro" id="IPR020846">
    <property type="entry name" value="MFS_dom"/>
</dbReference>
<dbReference type="Proteomes" id="UP000033658">
    <property type="component" value="Unassembled WGS sequence"/>
</dbReference>
<evidence type="ECO:0000256" key="6">
    <source>
        <dbReference type="ARBA" id="ARBA00022989"/>
    </source>
</evidence>
<gene>
    <name evidence="10" type="primary">hcaT</name>
    <name evidence="10" type="ORF">TZ86_00984</name>
</gene>
<evidence type="ECO:0000256" key="8">
    <source>
        <dbReference type="SAM" id="Phobius"/>
    </source>
</evidence>
<evidence type="ECO:0000259" key="9">
    <source>
        <dbReference type="PROSITE" id="PS50850"/>
    </source>
</evidence>
<feature type="domain" description="Major facilitator superfamily (MFS) profile" evidence="9">
    <location>
        <begin position="8"/>
        <end position="384"/>
    </location>
</feature>
<keyword evidence="6 8" id="KW-1133">Transmembrane helix</keyword>
<evidence type="ECO:0000256" key="5">
    <source>
        <dbReference type="ARBA" id="ARBA00022692"/>
    </source>
</evidence>
<keyword evidence="3" id="KW-1003">Cell membrane</keyword>
<evidence type="ECO:0000256" key="4">
    <source>
        <dbReference type="ARBA" id="ARBA00022519"/>
    </source>
</evidence>
<dbReference type="PROSITE" id="PS50850">
    <property type="entry name" value="MFS"/>
    <property type="match status" value="1"/>
</dbReference>
<dbReference type="PANTHER" id="PTHR23522">
    <property type="entry name" value="BLL5896 PROTEIN"/>
    <property type="match status" value="1"/>
</dbReference>